<evidence type="ECO:0000256" key="1">
    <source>
        <dbReference type="SAM" id="Phobius"/>
    </source>
</evidence>
<dbReference type="EMBL" id="DWWS01000018">
    <property type="protein sequence ID" value="HJC22866.1"/>
    <property type="molecule type" value="Genomic_DNA"/>
</dbReference>
<keyword evidence="1" id="KW-0472">Membrane</keyword>
<proteinExistence type="predicted"/>
<dbReference type="AlphaFoldDB" id="A0A9D2NEQ6"/>
<accession>A0A9D2NEQ6</accession>
<keyword evidence="1" id="KW-0812">Transmembrane</keyword>
<gene>
    <name evidence="2" type="ORF">H9761_04080</name>
</gene>
<reference evidence="2" key="2">
    <citation type="submission" date="2021-04" db="EMBL/GenBank/DDBJ databases">
        <authorList>
            <person name="Gilroy R."/>
        </authorList>
    </citation>
    <scope>NUCLEOTIDE SEQUENCE</scope>
    <source>
        <strain evidence="2">USAMLcec2-132</strain>
    </source>
</reference>
<sequence length="71" mass="7532">MAGVSLSAGTAFATAVVPTAIVPDYVVATAVVPAVSALLTALWGTIYFLNRNRKKKWPLFFKVFATCMPLG</sequence>
<protein>
    <submittedName>
        <fullName evidence="2">Uncharacterized protein</fullName>
    </submittedName>
</protein>
<dbReference type="Proteomes" id="UP000823891">
    <property type="component" value="Unassembled WGS sequence"/>
</dbReference>
<reference evidence="2" key="1">
    <citation type="journal article" date="2021" name="PeerJ">
        <title>Extensive microbial diversity within the chicken gut microbiome revealed by metagenomics and culture.</title>
        <authorList>
            <person name="Gilroy R."/>
            <person name="Ravi A."/>
            <person name="Getino M."/>
            <person name="Pursley I."/>
            <person name="Horton D.L."/>
            <person name="Alikhan N.F."/>
            <person name="Baker D."/>
            <person name="Gharbi K."/>
            <person name="Hall N."/>
            <person name="Watson M."/>
            <person name="Adriaenssens E.M."/>
            <person name="Foster-Nyarko E."/>
            <person name="Jarju S."/>
            <person name="Secka A."/>
            <person name="Antonio M."/>
            <person name="Oren A."/>
            <person name="Chaudhuri R.R."/>
            <person name="La Ragione R."/>
            <person name="Hildebrand F."/>
            <person name="Pallen M.J."/>
        </authorList>
    </citation>
    <scope>NUCLEOTIDE SEQUENCE</scope>
    <source>
        <strain evidence="2">USAMLcec2-132</strain>
    </source>
</reference>
<evidence type="ECO:0000313" key="2">
    <source>
        <dbReference type="EMBL" id="HJC22866.1"/>
    </source>
</evidence>
<name>A0A9D2NEQ6_9FIRM</name>
<organism evidence="2 3">
    <name type="scientific">Candidatus Eisenbergiella merdavium</name>
    <dbReference type="NCBI Taxonomy" id="2838551"/>
    <lineage>
        <taxon>Bacteria</taxon>
        <taxon>Bacillati</taxon>
        <taxon>Bacillota</taxon>
        <taxon>Clostridia</taxon>
        <taxon>Lachnospirales</taxon>
        <taxon>Lachnospiraceae</taxon>
        <taxon>Eisenbergiella</taxon>
    </lineage>
</organism>
<comment type="caution">
    <text evidence="2">The sequence shown here is derived from an EMBL/GenBank/DDBJ whole genome shotgun (WGS) entry which is preliminary data.</text>
</comment>
<feature type="transmembrane region" description="Helical" evidence="1">
    <location>
        <begin position="25"/>
        <end position="49"/>
    </location>
</feature>
<keyword evidence="1" id="KW-1133">Transmembrane helix</keyword>
<evidence type="ECO:0000313" key="3">
    <source>
        <dbReference type="Proteomes" id="UP000823891"/>
    </source>
</evidence>